<accession>A0AAV4X1Q0</accession>
<comment type="caution">
    <text evidence="1">The sequence shown here is derived from an EMBL/GenBank/DDBJ whole genome shotgun (WGS) entry which is preliminary data.</text>
</comment>
<protein>
    <submittedName>
        <fullName evidence="1">Uncharacterized protein</fullName>
    </submittedName>
</protein>
<organism evidence="1 2">
    <name type="scientific">Caerostris darwini</name>
    <dbReference type="NCBI Taxonomy" id="1538125"/>
    <lineage>
        <taxon>Eukaryota</taxon>
        <taxon>Metazoa</taxon>
        <taxon>Ecdysozoa</taxon>
        <taxon>Arthropoda</taxon>
        <taxon>Chelicerata</taxon>
        <taxon>Arachnida</taxon>
        <taxon>Araneae</taxon>
        <taxon>Araneomorphae</taxon>
        <taxon>Entelegynae</taxon>
        <taxon>Araneoidea</taxon>
        <taxon>Araneidae</taxon>
        <taxon>Caerostris</taxon>
    </lineage>
</organism>
<name>A0AAV4X1Q0_9ARAC</name>
<dbReference type="Proteomes" id="UP001054837">
    <property type="component" value="Unassembled WGS sequence"/>
</dbReference>
<sequence length="284" mass="32407">MDCDLFREEICSFDCSSKLSTSIPNGLHEEFRFLPNAPFQIRRTSSLGDISRFYRYFHLIQTNNGMLFTWRHYLKILQDQLRSFETLTILNKAMISLISVEKSDYFTPDSDSSSTEDAYATHMENFTFDEVKHIHLSADDASSVMTDYSSITPNRRAQILKKICVEMKHLAHNIHKFVEVIARLPEKCTECGVRMDVQKYKKQCQEIIRGVGDVAEAAEEHLANDQKEKTKTTSFLSVSSVLSLISRKGGGELRSKVKLGKKSGPKKGSFKQFASMCTKYVKRG</sequence>
<keyword evidence="2" id="KW-1185">Reference proteome</keyword>
<gene>
    <name evidence="1" type="primary">AVEN_145528_1</name>
    <name evidence="1" type="ORF">CDAR_499821</name>
</gene>
<dbReference type="AlphaFoldDB" id="A0AAV4X1Q0"/>
<evidence type="ECO:0000313" key="1">
    <source>
        <dbReference type="EMBL" id="GIY87900.1"/>
    </source>
</evidence>
<reference evidence="1 2" key="1">
    <citation type="submission" date="2021-06" db="EMBL/GenBank/DDBJ databases">
        <title>Caerostris darwini draft genome.</title>
        <authorList>
            <person name="Kono N."/>
            <person name="Arakawa K."/>
        </authorList>
    </citation>
    <scope>NUCLEOTIDE SEQUENCE [LARGE SCALE GENOMIC DNA]</scope>
</reference>
<evidence type="ECO:0000313" key="2">
    <source>
        <dbReference type="Proteomes" id="UP001054837"/>
    </source>
</evidence>
<dbReference type="EMBL" id="BPLQ01015408">
    <property type="protein sequence ID" value="GIY87900.1"/>
    <property type="molecule type" value="Genomic_DNA"/>
</dbReference>
<proteinExistence type="predicted"/>